<accession>A0A4R5Q8E4</accession>
<proteinExistence type="predicted"/>
<evidence type="ECO:0000256" key="1">
    <source>
        <dbReference type="SAM" id="Coils"/>
    </source>
</evidence>
<evidence type="ECO:0000313" key="3">
    <source>
        <dbReference type="Proteomes" id="UP000295096"/>
    </source>
</evidence>
<dbReference type="Proteomes" id="UP000295096">
    <property type="component" value="Unassembled WGS sequence"/>
</dbReference>
<evidence type="ECO:0000313" key="2">
    <source>
        <dbReference type="EMBL" id="TDH58728.1"/>
    </source>
</evidence>
<dbReference type="EMBL" id="SMSJ01000099">
    <property type="protein sequence ID" value="TDH58728.1"/>
    <property type="molecule type" value="Genomic_DNA"/>
</dbReference>
<gene>
    <name evidence="2" type="ORF">E2C06_31055</name>
</gene>
<comment type="caution">
    <text evidence="2">The sequence shown here is derived from an EMBL/GenBank/DDBJ whole genome shotgun (WGS) entry which is preliminary data.</text>
</comment>
<keyword evidence="3" id="KW-1185">Reference proteome</keyword>
<name>A0A4R5Q8E4_9PROT</name>
<dbReference type="RefSeq" id="WP_133292451.1">
    <property type="nucleotide sequence ID" value="NZ_SMSJ01000099.1"/>
</dbReference>
<dbReference type="AlphaFoldDB" id="A0A4R5Q8E4"/>
<organism evidence="2 3">
    <name type="scientific">Dankookia rubra</name>
    <dbReference type="NCBI Taxonomy" id="1442381"/>
    <lineage>
        <taxon>Bacteria</taxon>
        <taxon>Pseudomonadati</taxon>
        <taxon>Pseudomonadota</taxon>
        <taxon>Alphaproteobacteria</taxon>
        <taxon>Acetobacterales</taxon>
        <taxon>Roseomonadaceae</taxon>
        <taxon>Dankookia</taxon>
    </lineage>
</organism>
<protein>
    <submittedName>
        <fullName evidence="2">Uncharacterized protein</fullName>
    </submittedName>
</protein>
<sequence length="98" mass="10681">MSVTSKSVADLTLERVNRLTQAVADMMDAHAAQGRQLLAALDRVERRLGAVEGEVRALAQEHALLGNRVEEAVSRALRAHIRLDDLEDQSRPGEGLGQ</sequence>
<keyword evidence="1" id="KW-0175">Coiled coil</keyword>
<reference evidence="2 3" key="1">
    <citation type="journal article" date="2016" name="J. Microbiol.">
        <title>Dankookia rubra gen. nov., sp. nov., an alphaproteobacterium isolated from sediment of a shallow stream.</title>
        <authorList>
            <person name="Kim W.H."/>
            <person name="Kim D.H."/>
            <person name="Kang K."/>
            <person name="Ahn T.Y."/>
        </authorList>
    </citation>
    <scope>NUCLEOTIDE SEQUENCE [LARGE SCALE GENOMIC DNA]</scope>
    <source>
        <strain evidence="2 3">JCM30602</strain>
    </source>
</reference>
<feature type="coiled-coil region" evidence="1">
    <location>
        <begin position="41"/>
        <end position="89"/>
    </location>
</feature>